<proteinExistence type="predicted"/>
<sequence length="217" mass="24193">MADTLRYLPFGADDSMPVGVYRMRTSSKETSHYQAQMTIAITIDCNAWNDFFNSGMDLVAELPPGDFSLFMPREIEIEIQAIPDVSKDGCSNRALKDYIYDTIARHSVTTVGYFGFAEADCYLGFNQGTFMSDNERNWYATEIPKRVLGKKRTGSDLPKNMADTAVAASSFYTVILTADSKPGPIKDAYKAGGKVIYLKDFHAQTLSLRDFIKAQLP</sequence>
<evidence type="ECO:0000313" key="1">
    <source>
        <dbReference type="EMBL" id="AXK81926.1"/>
    </source>
</evidence>
<evidence type="ECO:0000313" key="2">
    <source>
        <dbReference type="Proteomes" id="UP000254889"/>
    </source>
</evidence>
<dbReference type="EMBL" id="CP031417">
    <property type="protein sequence ID" value="AXK81926.1"/>
    <property type="molecule type" value="Genomic_DNA"/>
</dbReference>
<dbReference type="KEGG" id="ptaw:DW352_16170"/>
<reference evidence="1 2" key="1">
    <citation type="submission" date="2018-07" db="EMBL/GenBank/DDBJ databases">
        <authorList>
            <person name="Quirk P.G."/>
            <person name="Krulwich T.A."/>
        </authorList>
    </citation>
    <scope>NUCLEOTIDE SEQUENCE [LARGE SCALE GENOMIC DNA]</scope>
    <source>
        <strain evidence="1 2">CC-BB4</strain>
    </source>
</reference>
<dbReference type="RefSeq" id="WP_115692305.1">
    <property type="nucleotide sequence ID" value="NZ_CP031417.1"/>
</dbReference>
<keyword evidence="2" id="KW-1185">Reference proteome</keyword>
<gene>
    <name evidence="1" type="ORF">DW352_16170</name>
</gene>
<name>A0A345ZYC9_9HYPH</name>
<protein>
    <submittedName>
        <fullName evidence="1">Uncharacterized protein</fullName>
    </submittedName>
</protein>
<dbReference type="Proteomes" id="UP000254889">
    <property type="component" value="Chromosome"/>
</dbReference>
<dbReference type="AlphaFoldDB" id="A0A345ZYC9"/>
<organism evidence="1 2">
    <name type="scientific">Pseudolabrys taiwanensis</name>
    <dbReference type="NCBI Taxonomy" id="331696"/>
    <lineage>
        <taxon>Bacteria</taxon>
        <taxon>Pseudomonadati</taxon>
        <taxon>Pseudomonadota</taxon>
        <taxon>Alphaproteobacteria</taxon>
        <taxon>Hyphomicrobiales</taxon>
        <taxon>Xanthobacteraceae</taxon>
        <taxon>Pseudolabrys</taxon>
    </lineage>
</organism>
<dbReference type="OrthoDB" id="8455139at2"/>
<accession>A0A345ZYC9</accession>